<reference evidence="5" key="1">
    <citation type="journal article" date="2020" name="J Insects Food Feed">
        <title>The yellow mealworm (Tenebrio molitor) genome: a resource for the emerging insects as food and feed industry.</title>
        <authorList>
            <person name="Eriksson T."/>
            <person name="Andere A."/>
            <person name="Kelstrup H."/>
            <person name="Emery V."/>
            <person name="Picard C."/>
        </authorList>
    </citation>
    <scope>NUCLEOTIDE SEQUENCE</scope>
    <source>
        <strain evidence="5">Stoneville</strain>
        <tissue evidence="5">Whole head</tissue>
    </source>
</reference>
<evidence type="ECO:0000256" key="3">
    <source>
        <dbReference type="ARBA" id="ARBA00022737"/>
    </source>
</evidence>
<dbReference type="SUPFAM" id="SSF50978">
    <property type="entry name" value="WD40 repeat-like"/>
    <property type="match status" value="1"/>
</dbReference>
<protein>
    <recommendedName>
        <fullName evidence="7">THO complex subunit 6</fullName>
    </recommendedName>
</protein>
<evidence type="ECO:0000256" key="2">
    <source>
        <dbReference type="ARBA" id="ARBA00022574"/>
    </source>
</evidence>
<evidence type="ECO:0000256" key="1">
    <source>
        <dbReference type="ARBA" id="ARBA00009728"/>
    </source>
</evidence>
<feature type="repeat" description="WD" evidence="4">
    <location>
        <begin position="227"/>
        <end position="266"/>
    </location>
</feature>
<evidence type="ECO:0008006" key="7">
    <source>
        <dbReference type="Google" id="ProtNLM"/>
    </source>
</evidence>
<dbReference type="InterPro" id="IPR015943">
    <property type="entry name" value="WD40/YVTN_repeat-like_dom_sf"/>
</dbReference>
<dbReference type="InterPro" id="IPR019775">
    <property type="entry name" value="WD40_repeat_CS"/>
</dbReference>
<comment type="similarity">
    <text evidence="1">Belongs to the WD repeat THOC6 family.</text>
</comment>
<keyword evidence="2 4" id="KW-0853">WD repeat</keyword>
<dbReference type="InterPro" id="IPR036322">
    <property type="entry name" value="WD40_repeat_dom_sf"/>
</dbReference>
<dbReference type="Proteomes" id="UP000719412">
    <property type="component" value="Unassembled WGS sequence"/>
</dbReference>
<name>A0A8J6LEN6_TENMO</name>
<sequence>MKRMKIDVECAIERIKSTTLQKKKITAEHLDLDYVVLFSKDIASEILNQIENSVEYLEGDLSKVKIHENLFTMVNKLNKCFYNTVLSQTFTPCGNYLVVGDIYGNISVFHLSKLVNQGSTITKEDQLPKNTFTIKEDVQINSLLSTKSFLIVGTVGEILAYTWKNVKLSKKPSCSWSIDIPNAKDSFDKPDVNYLVLDDEDNLLYAACGDNNVYSFNLETRKEDRTLKGHKNYVHCLNYSNNKIVSGGEDGLVIIWDVKSPTPVNKIEPFTRDKVVRPELGNWIGGVGINDDWLLCGGGPRLSLWHLRSMNISTVFPIDDKGIHVAEMFQDKIFAGGRSTLFYQMSFNGDIITEIPTSPVTTYTAVHQDEPFQTLCIAGSSPKIDVCSNFIYKNLQLSLY</sequence>
<reference evidence="5" key="2">
    <citation type="submission" date="2021-08" db="EMBL/GenBank/DDBJ databases">
        <authorList>
            <person name="Eriksson T."/>
        </authorList>
    </citation>
    <scope>NUCLEOTIDE SEQUENCE</scope>
    <source>
        <strain evidence="5">Stoneville</strain>
        <tissue evidence="5">Whole head</tissue>
    </source>
</reference>
<gene>
    <name evidence="5" type="ORF">GEV33_002658</name>
</gene>
<dbReference type="PROSITE" id="PS50082">
    <property type="entry name" value="WD_REPEATS_2"/>
    <property type="match status" value="1"/>
</dbReference>
<dbReference type="AlphaFoldDB" id="A0A8J6LEN6"/>
<keyword evidence="6" id="KW-1185">Reference proteome</keyword>
<dbReference type="InterPro" id="IPR001680">
    <property type="entry name" value="WD40_rpt"/>
</dbReference>
<accession>A0A8J6LEN6</accession>
<dbReference type="PROSITE" id="PS00678">
    <property type="entry name" value="WD_REPEATS_1"/>
    <property type="match status" value="1"/>
</dbReference>
<proteinExistence type="inferred from homology"/>
<dbReference type="InterPro" id="IPR042626">
    <property type="entry name" value="THOC6"/>
</dbReference>
<evidence type="ECO:0000313" key="6">
    <source>
        <dbReference type="Proteomes" id="UP000719412"/>
    </source>
</evidence>
<dbReference type="PANTHER" id="PTHR44411">
    <property type="entry name" value="THO COMPLEX SUBUNIT 6 HOMOLOG"/>
    <property type="match status" value="1"/>
</dbReference>
<dbReference type="SMART" id="SM00320">
    <property type="entry name" value="WD40"/>
    <property type="match status" value="3"/>
</dbReference>
<dbReference type="Pfam" id="PF00400">
    <property type="entry name" value="WD40"/>
    <property type="match status" value="1"/>
</dbReference>
<organism evidence="5 6">
    <name type="scientific">Tenebrio molitor</name>
    <name type="common">Yellow mealworm beetle</name>
    <dbReference type="NCBI Taxonomy" id="7067"/>
    <lineage>
        <taxon>Eukaryota</taxon>
        <taxon>Metazoa</taxon>
        <taxon>Ecdysozoa</taxon>
        <taxon>Arthropoda</taxon>
        <taxon>Hexapoda</taxon>
        <taxon>Insecta</taxon>
        <taxon>Pterygota</taxon>
        <taxon>Neoptera</taxon>
        <taxon>Endopterygota</taxon>
        <taxon>Coleoptera</taxon>
        <taxon>Polyphaga</taxon>
        <taxon>Cucujiformia</taxon>
        <taxon>Tenebrionidae</taxon>
        <taxon>Tenebrio</taxon>
    </lineage>
</organism>
<comment type="caution">
    <text evidence="5">The sequence shown here is derived from an EMBL/GenBank/DDBJ whole genome shotgun (WGS) entry which is preliminary data.</text>
</comment>
<keyword evidence="3" id="KW-0677">Repeat</keyword>
<dbReference type="PROSITE" id="PS50294">
    <property type="entry name" value="WD_REPEATS_REGION"/>
    <property type="match status" value="1"/>
</dbReference>
<dbReference type="GO" id="GO:0006406">
    <property type="term" value="P:mRNA export from nucleus"/>
    <property type="evidence" value="ECO:0007669"/>
    <property type="project" value="TreeGrafter"/>
</dbReference>
<dbReference type="Gene3D" id="2.130.10.10">
    <property type="entry name" value="YVTN repeat-like/Quinoprotein amine dehydrogenase"/>
    <property type="match status" value="1"/>
</dbReference>
<dbReference type="GO" id="GO:0000347">
    <property type="term" value="C:THO complex"/>
    <property type="evidence" value="ECO:0007669"/>
    <property type="project" value="TreeGrafter"/>
</dbReference>
<dbReference type="GO" id="GO:0000346">
    <property type="term" value="C:transcription export complex"/>
    <property type="evidence" value="ECO:0007669"/>
    <property type="project" value="TreeGrafter"/>
</dbReference>
<dbReference type="PANTHER" id="PTHR44411:SF1">
    <property type="entry name" value="THO COMPLEX SUBUNIT 6 HOMOLOG"/>
    <property type="match status" value="1"/>
</dbReference>
<evidence type="ECO:0000313" key="5">
    <source>
        <dbReference type="EMBL" id="KAH0820134.1"/>
    </source>
</evidence>
<evidence type="ECO:0000256" key="4">
    <source>
        <dbReference type="PROSITE-ProRule" id="PRU00221"/>
    </source>
</evidence>
<dbReference type="EMBL" id="JABDTM020012794">
    <property type="protein sequence ID" value="KAH0820134.1"/>
    <property type="molecule type" value="Genomic_DNA"/>
</dbReference>